<dbReference type="PANTHER" id="PTHR23502:SF7">
    <property type="entry name" value="DRUG_PROTON ANTIPORTER YHK8-RELATED"/>
    <property type="match status" value="1"/>
</dbReference>
<keyword evidence="7" id="KW-1185">Reference proteome</keyword>
<protein>
    <submittedName>
        <fullName evidence="6">Efflux pump antibiotic resistance protein</fullName>
    </submittedName>
</protein>
<sequence length="89" mass="9765">MTFSFTRTILIFSGIFTFLVGAYPTYSASTLAANSFTPSTFPGMSPLFGTQMYDGLGTQWAPCLLGFLTLAMLPFPYGEHNLKRSRFSG</sequence>
<dbReference type="RefSeq" id="XP_056747356.1">
    <property type="nucleotide sequence ID" value="XM_056902069.1"/>
</dbReference>
<keyword evidence="2 5" id="KW-0812">Transmembrane</keyword>
<dbReference type="PANTHER" id="PTHR23502">
    <property type="entry name" value="MAJOR FACILITATOR SUPERFAMILY"/>
    <property type="match status" value="1"/>
</dbReference>
<name>A0AAD6DL24_9EURO</name>
<comment type="caution">
    <text evidence="6">The sequence shown here is derived from an EMBL/GenBank/DDBJ whole genome shotgun (WGS) entry which is preliminary data.</text>
</comment>
<organism evidence="6 7">
    <name type="scientific">Penicillium hordei</name>
    <dbReference type="NCBI Taxonomy" id="40994"/>
    <lineage>
        <taxon>Eukaryota</taxon>
        <taxon>Fungi</taxon>
        <taxon>Dikarya</taxon>
        <taxon>Ascomycota</taxon>
        <taxon>Pezizomycotina</taxon>
        <taxon>Eurotiomycetes</taxon>
        <taxon>Eurotiomycetidae</taxon>
        <taxon>Eurotiales</taxon>
        <taxon>Aspergillaceae</taxon>
        <taxon>Penicillium</taxon>
    </lineage>
</organism>
<dbReference type="GeneID" id="81592311"/>
<dbReference type="GO" id="GO:0022857">
    <property type="term" value="F:transmembrane transporter activity"/>
    <property type="evidence" value="ECO:0007669"/>
    <property type="project" value="TreeGrafter"/>
</dbReference>
<gene>
    <name evidence="6" type="ORF">N7537_011015</name>
</gene>
<keyword evidence="3 5" id="KW-1133">Transmembrane helix</keyword>
<dbReference type="Proteomes" id="UP001213799">
    <property type="component" value="Unassembled WGS sequence"/>
</dbReference>
<dbReference type="AlphaFoldDB" id="A0AAD6DL24"/>
<evidence type="ECO:0000256" key="3">
    <source>
        <dbReference type="ARBA" id="ARBA00022989"/>
    </source>
</evidence>
<evidence type="ECO:0000313" key="6">
    <source>
        <dbReference type="EMBL" id="KAJ5588337.1"/>
    </source>
</evidence>
<proteinExistence type="predicted"/>
<reference evidence="6" key="1">
    <citation type="journal article" date="2023" name="IMA Fungus">
        <title>Comparative genomic study of the Penicillium genus elucidates a diverse pangenome and 15 lateral gene transfer events.</title>
        <authorList>
            <person name="Petersen C."/>
            <person name="Sorensen T."/>
            <person name="Nielsen M.R."/>
            <person name="Sondergaard T.E."/>
            <person name="Sorensen J.L."/>
            <person name="Fitzpatrick D.A."/>
            <person name="Frisvad J.C."/>
            <person name="Nielsen K.L."/>
        </authorList>
    </citation>
    <scope>NUCLEOTIDE SEQUENCE</scope>
    <source>
        <strain evidence="6">IBT 12815</strain>
    </source>
</reference>
<evidence type="ECO:0000256" key="4">
    <source>
        <dbReference type="ARBA" id="ARBA00023136"/>
    </source>
</evidence>
<reference evidence="6" key="2">
    <citation type="submission" date="2023-01" db="EMBL/GenBank/DDBJ databases">
        <authorList>
            <person name="Petersen C."/>
        </authorList>
    </citation>
    <scope>NUCLEOTIDE SEQUENCE</scope>
    <source>
        <strain evidence="6">IBT 12815</strain>
    </source>
</reference>
<comment type="subcellular location">
    <subcellularLocation>
        <location evidence="1">Membrane</location>
        <topology evidence="1">Multi-pass membrane protein</topology>
    </subcellularLocation>
</comment>
<keyword evidence="4 5" id="KW-0472">Membrane</keyword>
<evidence type="ECO:0000256" key="1">
    <source>
        <dbReference type="ARBA" id="ARBA00004141"/>
    </source>
</evidence>
<evidence type="ECO:0000256" key="5">
    <source>
        <dbReference type="SAM" id="Phobius"/>
    </source>
</evidence>
<evidence type="ECO:0000256" key="2">
    <source>
        <dbReference type="ARBA" id="ARBA00022692"/>
    </source>
</evidence>
<accession>A0AAD6DL24</accession>
<evidence type="ECO:0000313" key="7">
    <source>
        <dbReference type="Proteomes" id="UP001213799"/>
    </source>
</evidence>
<feature type="transmembrane region" description="Helical" evidence="5">
    <location>
        <begin position="56"/>
        <end position="77"/>
    </location>
</feature>
<dbReference type="GO" id="GO:0005886">
    <property type="term" value="C:plasma membrane"/>
    <property type="evidence" value="ECO:0007669"/>
    <property type="project" value="TreeGrafter"/>
</dbReference>
<dbReference type="EMBL" id="JAQJAE010000006">
    <property type="protein sequence ID" value="KAJ5588337.1"/>
    <property type="molecule type" value="Genomic_DNA"/>
</dbReference>